<dbReference type="InterPro" id="IPR058678">
    <property type="entry name" value="ARM_PUB"/>
</dbReference>
<dbReference type="PANTHER" id="PTHR22849:SF158">
    <property type="entry name" value="U-BOX DOMAIN-CONTAINING PROTEIN"/>
    <property type="match status" value="1"/>
</dbReference>
<dbReference type="EC" id="2.3.2.27" evidence="7"/>
<dbReference type="AlphaFoldDB" id="A0AAV3QG53"/>
<dbReference type="SUPFAM" id="SSF57850">
    <property type="entry name" value="RING/U-box"/>
    <property type="match status" value="1"/>
</dbReference>
<dbReference type="SUPFAM" id="SSF48371">
    <property type="entry name" value="ARM repeat"/>
    <property type="match status" value="1"/>
</dbReference>
<dbReference type="PROSITE" id="PS51698">
    <property type="entry name" value="U_BOX"/>
    <property type="match status" value="1"/>
</dbReference>
<dbReference type="InterPro" id="IPR013083">
    <property type="entry name" value="Znf_RING/FYVE/PHD"/>
</dbReference>
<keyword evidence="10" id="KW-1185">Reference proteome</keyword>
<evidence type="ECO:0000256" key="5">
    <source>
        <dbReference type="ARBA" id="ARBA00022737"/>
    </source>
</evidence>
<evidence type="ECO:0000256" key="6">
    <source>
        <dbReference type="ARBA" id="ARBA00022786"/>
    </source>
</evidence>
<comment type="catalytic activity">
    <reaction evidence="1 7">
        <text>S-ubiquitinyl-[E2 ubiquitin-conjugating enzyme]-L-cysteine + [acceptor protein]-L-lysine = [E2 ubiquitin-conjugating enzyme]-L-cysteine + N(6)-ubiquitinyl-[acceptor protein]-L-lysine.</text>
        <dbReference type="EC" id="2.3.2.27"/>
    </reaction>
</comment>
<dbReference type="InterPro" id="IPR045210">
    <property type="entry name" value="RING-Ubox_PUB"/>
</dbReference>
<evidence type="ECO:0000313" key="10">
    <source>
        <dbReference type="Proteomes" id="UP001454036"/>
    </source>
</evidence>
<accession>A0AAV3QG53</accession>
<keyword evidence="4 7" id="KW-0808">Transferase</keyword>
<proteinExistence type="predicted"/>
<reference evidence="9 10" key="1">
    <citation type="submission" date="2024-01" db="EMBL/GenBank/DDBJ databases">
        <title>The complete chloroplast genome sequence of Lithospermum erythrorhizon: insights into the phylogenetic relationship among Boraginaceae species and the maternal lineages of purple gromwells.</title>
        <authorList>
            <person name="Okada T."/>
            <person name="Watanabe K."/>
        </authorList>
    </citation>
    <scope>NUCLEOTIDE SEQUENCE [LARGE SCALE GENOMIC DNA]</scope>
</reference>
<protein>
    <recommendedName>
        <fullName evidence="7 8">U-box domain-containing protein</fullName>
        <ecNumber evidence="7">2.3.2.27</ecNumber>
    </recommendedName>
    <alternativeName>
        <fullName evidence="7">RING-type E3 ubiquitin transferase PUB</fullName>
    </alternativeName>
</protein>
<dbReference type="CDD" id="cd16664">
    <property type="entry name" value="RING-Ubox_PUB"/>
    <property type="match status" value="1"/>
</dbReference>
<evidence type="ECO:0000256" key="3">
    <source>
        <dbReference type="ARBA" id="ARBA00004906"/>
    </source>
</evidence>
<comment type="caution">
    <text evidence="9">The sequence shown here is derived from an EMBL/GenBank/DDBJ whole genome shotgun (WGS) entry which is preliminary data.</text>
</comment>
<evidence type="ECO:0000256" key="1">
    <source>
        <dbReference type="ARBA" id="ARBA00000900"/>
    </source>
</evidence>
<sequence length="450" mass="50656">MVKDDLYITVPSFFKCPISLEMMKSPVSLSTGVTYDRASIQRWLDGGNNTCPATMQVLQTKDLIPNHTLHRLIKIWSDSIKNRSKNNKNMPNLPPAGTCITTVHALQLAKEFVRVSPSSCNDKEFFVRVSSSSCNEKDGYDKCFECLSKVVEFAKESDENCREVMSVVEFLSSVITILCRSGKNELGLVCKAIELSNMLLDQCKKNVNLFESVVVKIDLRIDFCSSMMAYMRLQENMVSKLEAVKFIELVMFLKVRNSFRIGQNVDIYFELLRLVVDSEYNSETMEACFSCLVCLSTPRRNRSILAKANAVEVVAKVLSRKELGISTTEKVLKLLEILSSCKEGREKICEDDICVEAIIKKVLKVSNMATEHGVTTLWSLCCLFGDEKAREGVRKSNGMAKILLLMQSNCSASVRQMCCDLLKVFRVGSSKNCFSLLSSYDTKTTHIMPF</sequence>
<dbReference type="PANTHER" id="PTHR22849">
    <property type="entry name" value="WDSAM1 PROTEIN"/>
    <property type="match status" value="1"/>
</dbReference>
<dbReference type="SMART" id="SM00504">
    <property type="entry name" value="Ubox"/>
    <property type="match status" value="1"/>
</dbReference>
<evidence type="ECO:0000256" key="7">
    <source>
        <dbReference type="RuleBase" id="RU369093"/>
    </source>
</evidence>
<dbReference type="Pfam" id="PF04564">
    <property type="entry name" value="U-box"/>
    <property type="match status" value="1"/>
</dbReference>
<dbReference type="Gene3D" id="1.25.10.10">
    <property type="entry name" value="Leucine-rich Repeat Variant"/>
    <property type="match status" value="1"/>
</dbReference>
<dbReference type="InterPro" id="IPR045185">
    <property type="entry name" value="PUB22/23/24-like"/>
</dbReference>
<comment type="pathway">
    <text evidence="3 7">Protein modification; protein ubiquitination.</text>
</comment>
<keyword evidence="6 7" id="KW-0833">Ubl conjugation pathway</keyword>
<dbReference type="InterPro" id="IPR016024">
    <property type="entry name" value="ARM-type_fold"/>
</dbReference>
<keyword evidence="5" id="KW-0677">Repeat</keyword>
<dbReference type="GO" id="GO:0061630">
    <property type="term" value="F:ubiquitin protein ligase activity"/>
    <property type="evidence" value="ECO:0007669"/>
    <property type="project" value="UniProtKB-UniRule"/>
</dbReference>
<evidence type="ECO:0000259" key="8">
    <source>
        <dbReference type="PROSITE" id="PS51698"/>
    </source>
</evidence>
<gene>
    <name evidence="9" type="ORF">LIER_18264</name>
</gene>
<comment type="function">
    <text evidence="2 7">Functions as an E3 ubiquitin ligase.</text>
</comment>
<evidence type="ECO:0000256" key="2">
    <source>
        <dbReference type="ARBA" id="ARBA00003861"/>
    </source>
</evidence>
<dbReference type="Gene3D" id="3.30.40.10">
    <property type="entry name" value="Zinc/RING finger domain, C3HC4 (zinc finger)"/>
    <property type="match status" value="1"/>
</dbReference>
<evidence type="ECO:0000313" key="9">
    <source>
        <dbReference type="EMBL" id="GAA0162092.1"/>
    </source>
</evidence>
<evidence type="ECO:0000256" key="4">
    <source>
        <dbReference type="ARBA" id="ARBA00022679"/>
    </source>
</evidence>
<dbReference type="EMBL" id="BAABME010004360">
    <property type="protein sequence ID" value="GAA0162092.1"/>
    <property type="molecule type" value="Genomic_DNA"/>
</dbReference>
<dbReference type="Proteomes" id="UP001454036">
    <property type="component" value="Unassembled WGS sequence"/>
</dbReference>
<dbReference type="FunFam" id="3.30.40.10:FF:000502">
    <property type="entry name" value="RING-type E3 ubiquitin transferase"/>
    <property type="match status" value="1"/>
</dbReference>
<dbReference type="InterPro" id="IPR003613">
    <property type="entry name" value="Ubox_domain"/>
</dbReference>
<organism evidence="9 10">
    <name type="scientific">Lithospermum erythrorhizon</name>
    <name type="common">Purple gromwell</name>
    <name type="synonym">Lithospermum officinale var. erythrorhizon</name>
    <dbReference type="NCBI Taxonomy" id="34254"/>
    <lineage>
        <taxon>Eukaryota</taxon>
        <taxon>Viridiplantae</taxon>
        <taxon>Streptophyta</taxon>
        <taxon>Embryophyta</taxon>
        <taxon>Tracheophyta</taxon>
        <taxon>Spermatophyta</taxon>
        <taxon>Magnoliopsida</taxon>
        <taxon>eudicotyledons</taxon>
        <taxon>Gunneridae</taxon>
        <taxon>Pentapetalae</taxon>
        <taxon>asterids</taxon>
        <taxon>lamiids</taxon>
        <taxon>Boraginales</taxon>
        <taxon>Boraginaceae</taxon>
        <taxon>Boraginoideae</taxon>
        <taxon>Lithospermeae</taxon>
        <taxon>Lithospermum</taxon>
    </lineage>
</organism>
<dbReference type="Pfam" id="PF25598">
    <property type="entry name" value="ARM_PUB"/>
    <property type="match status" value="1"/>
</dbReference>
<feature type="domain" description="U-box" evidence="8">
    <location>
        <begin position="9"/>
        <end position="83"/>
    </location>
</feature>
<name>A0AAV3QG53_LITER</name>
<dbReference type="GO" id="GO:0016567">
    <property type="term" value="P:protein ubiquitination"/>
    <property type="evidence" value="ECO:0007669"/>
    <property type="project" value="UniProtKB-UniRule"/>
</dbReference>
<dbReference type="InterPro" id="IPR011989">
    <property type="entry name" value="ARM-like"/>
</dbReference>